<feature type="repeat" description="TPR" evidence="13">
    <location>
        <begin position="542"/>
        <end position="575"/>
    </location>
</feature>
<dbReference type="OrthoDB" id="19588at2759"/>
<dbReference type="InterPro" id="IPR019734">
    <property type="entry name" value="TPR_rpt"/>
</dbReference>
<evidence type="ECO:0000313" key="18">
    <source>
        <dbReference type="EMBL" id="ELU11461.1"/>
    </source>
</evidence>
<dbReference type="Pfam" id="PF13181">
    <property type="entry name" value="TPR_8"/>
    <property type="match status" value="2"/>
</dbReference>
<dbReference type="SUPFAM" id="SSF48452">
    <property type="entry name" value="TPR-like"/>
    <property type="match status" value="2"/>
</dbReference>
<sequence length="847" mass="94367">MDATVLALPALLAIGLYLNTLSADFAYDDSRAILKNADLHPSSPLWSIFLNDFWGTPLTHSGSHKSYRPLCVLSFRLNCALGGLRPFGFHLFNVALHGVVSALFSHVAYQLLNRRRWVAVLAGAIFASHPIHTEAVAGIVGRADLLACLFFLLALLCYMRFCKQRDKPGTALTSSWGWFSGMAVCTCCAMLCKEQGVTVLAVCAIYDAFLHSRISLRDLSRISVQRCHHGLLRGVMATGFIGVLLVSLRVYFMGNKPPEFAPADNPASDSDSILTRTLTFLYLPFVNFWLLLCPRVLSFDWSMGAIPLVESCADLRNLCTLTFYSLFAYTVQYVATNINVKPAEKPHRNGHHNGFCSPPAPNGNLSNGVPRKRTPPQHQRRSSTSSSDSAGEDATPVASVPSASTFDSLHVLVISFALLIFPFIPATNLFFYVGFVIAERVLYIPSMGFALLVAHGAALMAEKCPKRRIVHVVMAAILLSYAARTVLRNADWLTEEALYRSGIAVNPAKAWGNLANILNGQGKSQEAEAAYKAALSHRGNMADVHYNLGILYQEQEKYQDAIASYKRAIQCRPRLTMAHLNLGIVYSAVGLKADAEEIYRHCADIDISGLKDPRLHENTKISALYNLGRLLADHDRHQEAIVVYEEAIQRRPAHYSPQSLYNMMGESHFKLDHIQEAEKWYRAALKTKPDHAPAHLTMGKLIQHEGDVIEAEKWFLEAKRLDPKDPSVHQHYGQFLADSGRYDEAAERYLEAVELSTKEDFELVFNTANVLRQAGRNQDAEKYYYHATRLKPKLATAHMNLGAMLHFNGRLEEAEKSYLAALKLQPADQVTQANLQKLRNLRLRKGL</sequence>
<dbReference type="EMBL" id="KB296703">
    <property type="protein sequence ID" value="ELU11461.1"/>
    <property type="molecule type" value="Genomic_DNA"/>
</dbReference>
<feature type="signal peptide" evidence="16">
    <location>
        <begin position="1"/>
        <end position="23"/>
    </location>
</feature>
<dbReference type="OMA" id="TQIFYND"/>
<feature type="region of interest" description="Disordered" evidence="14">
    <location>
        <begin position="346"/>
        <end position="396"/>
    </location>
</feature>
<evidence type="ECO:0000256" key="10">
    <source>
        <dbReference type="ARBA" id="ARBA00022824"/>
    </source>
</evidence>
<feature type="transmembrane region" description="Helical" evidence="15">
    <location>
        <begin position="116"/>
        <end position="133"/>
    </location>
</feature>
<dbReference type="PANTHER" id="PTHR44216">
    <property type="entry name" value="PROTEIN O-MANNOSYL-TRANSFERASE TMTC2"/>
    <property type="match status" value="1"/>
</dbReference>
<dbReference type="EC" id="2.4.1.109" evidence="5"/>
<dbReference type="FunCoup" id="R7V529">
    <property type="interactions" value="94"/>
</dbReference>
<organism evidence="18">
    <name type="scientific">Capitella teleta</name>
    <name type="common">Polychaete worm</name>
    <dbReference type="NCBI Taxonomy" id="283909"/>
    <lineage>
        <taxon>Eukaryota</taxon>
        <taxon>Metazoa</taxon>
        <taxon>Spiralia</taxon>
        <taxon>Lophotrochozoa</taxon>
        <taxon>Annelida</taxon>
        <taxon>Polychaeta</taxon>
        <taxon>Sedentaria</taxon>
        <taxon>Scolecida</taxon>
        <taxon>Capitellidae</taxon>
        <taxon>Capitella</taxon>
    </lineage>
</organism>
<evidence type="ECO:0000256" key="9">
    <source>
        <dbReference type="ARBA" id="ARBA00022803"/>
    </source>
</evidence>
<evidence type="ECO:0000313" key="20">
    <source>
        <dbReference type="Proteomes" id="UP000014760"/>
    </source>
</evidence>
<comment type="similarity">
    <text evidence="4">Belongs to the TMTC family.</text>
</comment>
<evidence type="ECO:0000256" key="16">
    <source>
        <dbReference type="SAM" id="SignalP"/>
    </source>
</evidence>
<feature type="transmembrane region" description="Helical" evidence="15">
    <location>
        <begin position="231"/>
        <end position="253"/>
    </location>
</feature>
<feature type="compositionally biased region" description="Basic residues" evidence="14">
    <location>
        <begin position="370"/>
        <end position="381"/>
    </location>
</feature>
<evidence type="ECO:0000256" key="13">
    <source>
        <dbReference type="PROSITE-ProRule" id="PRU00339"/>
    </source>
</evidence>
<keyword evidence="7 15" id="KW-0812">Transmembrane</keyword>
<feature type="transmembrane region" description="Helical" evidence="15">
    <location>
        <begin position="139"/>
        <end position="158"/>
    </location>
</feature>
<dbReference type="PANTHER" id="PTHR44216:SF3">
    <property type="entry name" value="PROTEIN O-MANNOSYL-TRANSFERASE TMTC2"/>
    <property type="match status" value="1"/>
</dbReference>
<evidence type="ECO:0000256" key="14">
    <source>
        <dbReference type="SAM" id="MobiDB-lite"/>
    </source>
</evidence>
<keyword evidence="6" id="KW-0808">Transferase</keyword>
<evidence type="ECO:0000256" key="3">
    <source>
        <dbReference type="ARBA" id="ARBA00004922"/>
    </source>
</evidence>
<feature type="repeat" description="TPR" evidence="13">
    <location>
        <begin position="726"/>
        <end position="759"/>
    </location>
</feature>
<proteinExistence type="inferred from homology"/>
<dbReference type="InterPro" id="IPR052384">
    <property type="entry name" value="TMTC_O-mannosyltransferase"/>
</dbReference>
<feature type="domain" description="DUF1736" evidence="17">
    <location>
        <begin position="255"/>
        <end position="327"/>
    </location>
</feature>
<dbReference type="AlphaFoldDB" id="R7V529"/>
<feature type="transmembrane region" description="Helical" evidence="15">
    <location>
        <begin position="411"/>
        <end position="435"/>
    </location>
</feature>
<keyword evidence="20" id="KW-1185">Reference proteome</keyword>
<feature type="transmembrane region" description="Helical" evidence="15">
    <location>
        <begin position="273"/>
        <end position="293"/>
    </location>
</feature>
<comment type="subcellular location">
    <subcellularLocation>
        <location evidence="2">Endoplasmic reticulum</location>
    </subcellularLocation>
    <subcellularLocation>
        <location evidence="1">Membrane</location>
        <topology evidence="1">Multi-pass membrane protein</topology>
    </subcellularLocation>
</comment>
<feature type="repeat" description="TPR" evidence="13">
    <location>
        <begin position="658"/>
        <end position="691"/>
    </location>
</feature>
<dbReference type="STRING" id="283909.R7V529"/>
<evidence type="ECO:0000256" key="1">
    <source>
        <dbReference type="ARBA" id="ARBA00004141"/>
    </source>
</evidence>
<dbReference type="Proteomes" id="UP000014760">
    <property type="component" value="Unassembled WGS sequence"/>
</dbReference>
<dbReference type="GO" id="GO:0005789">
    <property type="term" value="C:endoplasmic reticulum membrane"/>
    <property type="evidence" value="ECO:0007669"/>
    <property type="project" value="TreeGrafter"/>
</dbReference>
<dbReference type="Pfam" id="PF13432">
    <property type="entry name" value="TPR_16"/>
    <property type="match status" value="2"/>
</dbReference>
<keyword evidence="12 15" id="KW-0472">Membrane</keyword>
<gene>
    <name evidence="18" type="ORF">CAPTEDRAFT_171248</name>
</gene>
<dbReference type="UniPathway" id="UPA00378"/>
<reference evidence="18 20" key="2">
    <citation type="journal article" date="2013" name="Nature">
        <title>Insights into bilaterian evolution from three spiralian genomes.</title>
        <authorList>
            <person name="Simakov O."/>
            <person name="Marletaz F."/>
            <person name="Cho S.J."/>
            <person name="Edsinger-Gonzales E."/>
            <person name="Havlak P."/>
            <person name="Hellsten U."/>
            <person name="Kuo D.H."/>
            <person name="Larsson T."/>
            <person name="Lv J."/>
            <person name="Arendt D."/>
            <person name="Savage R."/>
            <person name="Osoegawa K."/>
            <person name="de Jong P."/>
            <person name="Grimwood J."/>
            <person name="Chapman J.A."/>
            <person name="Shapiro H."/>
            <person name="Aerts A."/>
            <person name="Otillar R.P."/>
            <person name="Terry A.Y."/>
            <person name="Boore J.L."/>
            <person name="Grigoriev I.V."/>
            <person name="Lindberg D.R."/>
            <person name="Seaver E.C."/>
            <person name="Weisblat D.A."/>
            <person name="Putnam N.H."/>
            <person name="Rokhsar D.S."/>
        </authorList>
    </citation>
    <scope>NUCLEOTIDE SEQUENCE</scope>
    <source>
        <strain evidence="18 20">I ESC-2004</strain>
    </source>
</reference>
<evidence type="ECO:0000256" key="8">
    <source>
        <dbReference type="ARBA" id="ARBA00022737"/>
    </source>
</evidence>
<name>R7V529_CAPTE</name>
<keyword evidence="16" id="KW-0732">Signal</keyword>
<evidence type="ECO:0000256" key="6">
    <source>
        <dbReference type="ARBA" id="ARBA00022679"/>
    </source>
</evidence>
<feature type="transmembrane region" description="Helical" evidence="15">
    <location>
        <begin position="441"/>
        <end position="461"/>
    </location>
</feature>
<keyword evidence="10" id="KW-0256">Endoplasmic reticulum</keyword>
<dbReference type="EMBL" id="AMQN01000860">
    <property type="status" value="NOT_ANNOTATED_CDS"/>
    <property type="molecule type" value="Genomic_DNA"/>
</dbReference>
<evidence type="ECO:0000256" key="15">
    <source>
        <dbReference type="SAM" id="Phobius"/>
    </source>
</evidence>
<dbReference type="Pfam" id="PF08409">
    <property type="entry name" value="TMTC_DUF1736"/>
    <property type="match status" value="1"/>
</dbReference>
<evidence type="ECO:0000256" key="2">
    <source>
        <dbReference type="ARBA" id="ARBA00004240"/>
    </source>
</evidence>
<feature type="repeat" description="TPR" evidence="13">
    <location>
        <begin position="795"/>
        <end position="828"/>
    </location>
</feature>
<dbReference type="Pfam" id="PF13424">
    <property type="entry name" value="TPR_12"/>
    <property type="match status" value="1"/>
</dbReference>
<dbReference type="PROSITE" id="PS50293">
    <property type="entry name" value="TPR_REGION"/>
    <property type="match status" value="1"/>
</dbReference>
<feature type="repeat" description="TPR" evidence="13">
    <location>
        <begin position="692"/>
        <end position="725"/>
    </location>
</feature>
<comment type="pathway">
    <text evidence="3">Protein modification; protein glycosylation.</text>
</comment>
<evidence type="ECO:0000256" key="5">
    <source>
        <dbReference type="ARBA" id="ARBA00012839"/>
    </source>
</evidence>
<evidence type="ECO:0000259" key="17">
    <source>
        <dbReference type="Pfam" id="PF08409"/>
    </source>
</evidence>
<dbReference type="SMART" id="SM00028">
    <property type="entry name" value="TPR"/>
    <property type="match status" value="9"/>
</dbReference>
<reference evidence="19" key="3">
    <citation type="submission" date="2015-06" db="UniProtKB">
        <authorList>
            <consortium name="EnsemblMetazoa"/>
        </authorList>
    </citation>
    <scope>IDENTIFICATION</scope>
</reference>
<dbReference type="HOGENOM" id="CLU_011615_4_0_1"/>
<evidence type="ECO:0000256" key="7">
    <source>
        <dbReference type="ARBA" id="ARBA00022692"/>
    </source>
</evidence>
<feature type="repeat" description="TPR" evidence="13">
    <location>
        <begin position="621"/>
        <end position="654"/>
    </location>
</feature>
<dbReference type="EnsemblMetazoa" id="CapteT171248">
    <property type="protein sequence ID" value="CapteP171248"/>
    <property type="gene ID" value="CapteG171248"/>
</dbReference>
<dbReference type="Gene3D" id="1.25.40.10">
    <property type="entry name" value="Tetratricopeptide repeat domain"/>
    <property type="match status" value="3"/>
</dbReference>
<dbReference type="InterPro" id="IPR013618">
    <property type="entry name" value="TMTC_DUF1736"/>
</dbReference>
<feature type="transmembrane region" description="Helical" evidence="15">
    <location>
        <begin position="87"/>
        <end position="109"/>
    </location>
</feature>
<evidence type="ECO:0000256" key="12">
    <source>
        <dbReference type="ARBA" id="ARBA00023136"/>
    </source>
</evidence>
<dbReference type="InterPro" id="IPR011990">
    <property type="entry name" value="TPR-like_helical_dom_sf"/>
</dbReference>
<evidence type="ECO:0000256" key="4">
    <source>
        <dbReference type="ARBA" id="ARBA00007882"/>
    </source>
</evidence>
<protein>
    <recommendedName>
        <fullName evidence="5">dolichyl-phosphate-mannose--protein mannosyltransferase</fullName>
        <ecNumber evidence="5">2.4.1.109</ecNumber>
    </recommendedName>
</protein>
<keyword evidence="11 15" id="KW-1133">Transmembrane helix</keyword>
<keyword evidence="8" id="KW-0677">Repeat</keyword>
<reference evidence="20" key="1">
    <citation type="submission" date="2012-12" db="EMBL/GenBank/DDBJ databases">
        <authorList>
            <person name="Hellsten U."/>
            <person name="Grimwood J."/>
            <person name="Chapman J.A."/>
            <person name="Shapiro H."/>
            <person name="Aerts A."/>
            <person name="Otillar R.P."/>
            <person name="Terry A.Y."/>
            <person name="Boore J.L."/>
            <person name="Simakov O."/>
            <person name="Marletaz F."/>
            <person name="Cho S.-J."/>
            <person name="Edsinger-Gonzales E."/>
            <person name="Havlak P."/>
            <person name="Kuo D.-H."/>
            <person name="Larsson T."/>
            <person name="Lv J."/>
            <person name="Arendt D."/>
            <person name="Savage R."/>
            <person name="Osoegawa K."/>
            <person name="de Jong P."/>
            <person name="Lindberg D.R."/>
            <person name="Seaver E.C."/>
            <person name="Weisblat D.A."/>
            <person name="Putnam N.H."/>
            <person name="Grigoriev I.V."/>
            <person name="Rokhsar D.S."/>
        </authorList>
    </citation>
    <scope>NUCLEOTIDE SEQUENCE</scope>
    <source>
        <strain evidence="20">I ESC-2004</strain>
    </source>
</reference>
<dbReference type="GO" id="GO:0004169">
    <property type="term" value="F:dolichyl-phosphate-mannose-protein mannosyltransferase activity"/>
    <property type="evidence" value="ECO:0007669"/>
    <property type="project" value="UniProtKB-EC"/>
</dbReference>
<accession>R7V529</accession>
<feature type="chain" id="PRO_5008788711" description="dolichyl-phosphate-mannose--protein mannosyltransferase" evidence="16">
    <location>
        <begin position="24"/>
        <end position="847"/>
    </location>
</feature>
<evidence type="ECO:0000313" key="19">
    <source>
        <dbReference type="EnsemblMetazoa" id="CapteP171248"/>
    </source>
</evidence>
<evidence type="ECO:0000256" key="11">
    <source>
        <dbReference type="ARBA" id="ARBA00022989"/>
    </source>
</evidence>
<dbReference type="PROSITE" id="PS50005">
    <property type="entry name" value="TPR"/>
    <property type="match status" value="6"/>
</dbReference>
<keyword evidence="9 13" id="KW-0802">TPR repeat</keyword>